<feature type="transmembrane region" description="Helical" evidence="2">
    <location>
        <begin position="6"/>
        <end position="26"/>
    </location>
</feature>
<evidence type="ECO:0000313" key="6">
    <source>
        <dbReference type="Proteomes" id="UP000007382"/>
    </source>
</evidence>
<keyword evidence="2" id="KW-0472">Membrane</keyword>
<name>I0IPF7_LEPFC</name>
<keyword evidence="2" id="KW-0812">Transmembrane</keyword>
<evidence type="ECO:0000313" key="5">
    <source>
        <dbReference type="EMBL" id="BAM07156.1"/>
    </source>
</evidence>
<dbReference type="InterPro" id="IPR050739">
    <property type="entry name" value="MFP"/>
</dbReference>
<dbReference type="Gene3D" id="2.40.30.170">
    <property type="match status" value="1"/>
</dbReference>
<evidence type="ECO:0000256" key="1">
    <source>
        <dbReference type="ARBA" id="ARBA00004196"/>
    </source>
</evidence>
<dbReference type="SUPFAM" id="SSF111369">
    <property type="entry name" value="HlyD-like secretion proteins"/>
    <property type="match status" value="1"/>
</dbReference>
<dbReference type="Gene3D" id="2.40.50.100">
    <property type="match status" value="1"/>
</dbReference>
<evidence type="ECO:0000259" key="3">
    <source>
        <dbReference type="Pfam" id="PF25917"/>
    </source>
</evidence>
<organism evidence="5 6">
    <name type="scientific">Leptospirillum ferrooxidans (strain C2-3)</name>
    <dbReference type="NCBI Taxonomy" id="1162668"/>
    <lineage>
        <taxon>Bacteria</taxon>
        <taxon>Pseudomonadati</taxon>
        <taxon>Nitrospirota</taxon>
        <taxon>Nitrospiria</taxon>
        <taxon>Nitrospirales</taxon>
        <taxon>Nitrospiraceae</taxon>
        <taxon>Leptospirillum</taxon>
    </lineage>
</organism>
<dbReference type="eggNOG" id="COG1566">
    <property type="taxonomic scope" value="Bacteria"/>
</dbReference>
<sequence>MNKHYLKFLAGGTFILALVLMGLWWVRDRERNVSTTDAFMTARPHMVTTRIPGVVTKIYVHDNQIVHPGDLLLELDPKDVLARLDVERADLVSVTRKIPLDVSQMRIAEQNLLKAQSDRDRGVVLSRGGYATEEDLEHLDVALRIAHHELSKAKKQISLDRAMVKKMQAALAADLLNKHYLKIVSDVSGRFTNRTASLGMYVSPGLSLATIIPFHTWVIANMKETRITHMKVGDPVTIHVDAYPDRVFKGKVESIQQATGAIMALLPPENATGNFTKVVQRVPVRIALLPDSDPDHLLIPGLSVVPTVHVDPSYHPAFGH</sequence>
<feature type="domain" description="Multidrug resistance protein MdtA-like barrel-sandwich hybrid" evidence="3">
    <location>
        <begin position="47"/>
        <end position="211"/>
    </location>
</feature>
<protein>
    <submittedName>
        <fullName evidence="5">Putative secretion protein</fullName>
    </submittedName>
</protein>
<dbReference type="InterPro" id="IPR058792">
    <property type="entry name" value="Beta-barrel_RND_2"/>
</dbReference>
<dbReference type="Pfam" id="PF25917">
    <property type="entry name" value="BSH_RND"/>
    <property type="match status" value="1"/>
</dbReference>
<reference evidence="6" key="2">
    <citation type="submission" date="2012-03" db="EMBL/GenBank/DDBJ databases">
        <title>The complete genome sequence of the pioneer microbe on fresh volcanic deposit, Leptospirillum ferrooxidans strain C2-3.</title>
        <authorList>
            <person name="Fujimura R."/>
            <person name="Sato Y."/>
            <person name="Nishizawa T."/>
            <person name="Nanba K."/>
            <person name="Oshima K."/>
            <person name="Hattori M."/>
            <person name="Kamijo T."/>
            <person name="Ohta H."/>
        </authorList>
    </citation>
    <scope>NUCLEOTIDE SEQUENCE [LARGE SCALE GENOMIC DNA]</scope>
    <source>
        <strain evidence="6">C2-3</strain>
    </source>
</reference>
<dbReference type="InterPro" id="IPR058625">
    <property type="entry name" value="MdtA-like_BSH"/>
</dbReference>
<dbReference type="GO" id="GO:0030313">
    <property type="term" value="C:cell envelope"/>
    <property type="evidence" value="ECO:0007669"/>
    <property type="project" value="UniProtKB-SubCell"/>
</dbReference>
<evidence type="ECO:0000256" key="2">
    <source>
        <dbReference type="SAM" id="Phobius"/>
    </source>
</evidence>
<proteinExistence type="predicted"/>
<dbReference type="AlphaFoldDB" id="I0IPF7"/>
<dbReference type="EMBL" id="AP012342">
    <property type="protein sequence ID" value="BAM07156.1"/>
    <property type="molecule type" value="Genomic_DNA"/>
</dbReference>
<dbReference type="PATRIC" id="fig|1162668.3.peg.1746"/>
<dbReference type="GO" id="GO:0055085">
    <property type="term" value="P:transmembrane transport"/>
    <property type="evidence" value="ECO:0007669"/>
    <property type="project" value="InterPro"/>
</dbReference>
<dbReference type="PANTHER" id="PTHR30386:SF19">
    <property type="entry name" value="MULTIDRUG EXPORT PROTEIN EMRA-RELATED"/>
    <property type="match status" value="1"/>
</dbReference>
<comment type="subcellular location">
    <subcellularLocation>
        <location evidence="1">Cell envelope</location>
    </subcellularLocation>
</comment>
<dbReference type="Proteomes" id="UP000007382">
    <property type="component" value="Chromosome"/>
</dbReference>
<dbReference type="KEGG" id="lfc:LFE_1474"/>
<dbReference type="RefSeq" id="WP_014449643.1">
    <property type="nucleotide sequence ID" value="NC_017094.1"/>
</dbReference>
<accession>I0IPF7</accession>
<keyword evidence="6" id="KW-1185">Reference proteome</keyword>
<dbReference type="OrthoDB" id="9811754at2"/>
<dbReference type="STRING" id="1162668.LFE_1474"/>
<dbReference type="PANTHER" id="PTHR30386">
    <property type="entry name" value="MEMBRANE FUSION SUBUNIT OF EMRAB-TOLC MULTIDRUG EFFLUX PUMP"/>
    <property type="match status" value="1"/>
</dbReference>
<reference evidence="5 6" key="1">
    <citation type="journal article" date="2012" name="J. Bacteriol.">
        <title>Complete Genome Sequence of Leptospirillum ferrooxidans Strain C2-3, Isolated from a Fresh Volcanic Ash Deposit on the Island of Miyake, Japan.</title>
        <authorList>
            <person name="Fujimura R."/>
            <person name="Sato Y."/>
            <person name="Nishizawa T."/>
            <person name="Oshima K."/>
            <person name="Kim S.-W."/>
            <person name="Hattori M."/>
            <person name="Kamijo T."/>
            <person name="Ohta H."/>
        </authorList>
    </citation>
    <scope>NUCLEOTIDE SEQUENCE [LARGE SCALE GENOMIC DNA]</scope>
    <source>
        <strain evidence="5 6">C2-3</strain>
    </source>
</reference>
<dbReference type="HOGENOM" id="CLU_018816_15_1_0"/>
<feature type="domain" description="CusB-like beta-barrel" evidence="4">
    <location>
        <begin position="217"/>
        <end position="255"/>
    </location>
</feature>
<gene>
    <name evidence="5" type="primary">hlyD</name>
    <name evidence="5" type="ordered locus">LFE_1474</name>
</gene>
<keyword evidence="2" id="KW-1133">Transmembrane helix</keyword>
<dbReference type="Pfam" id="PF25954">
    <property type="entry name" value="Beta-barrel_RND_2"/>
    <property type="match status" value="1"/>
</dbReference>
<evidence type="ECO:0000259" key="4">
    <source>
        <dbReference type="Pfam" id="PF25954"/>
    </source>
</evidence>